<name>A0AB34FI77_9HYPO</name>
<dbReference type="Proteomes" id="UP001163105">
    <property type="component" value="Unassembled WGS sequence"/>
</dbReference>
<proteinExistence type="predicted"/>
<keyword evidence="3" id="KW-1185">Reference proteome</keyword>
<accession>A0AB34FI77</accession>
<evidence type="ECO:0000256" key="1">
    <source>
        <dbReference type="SAM" id="MobiDB-lite"/>
    </source>
</evidence>
<sequence>MDWAWQKLRKKRSSDGHPPSPGSMDIQIQALRGFSTACDLTPEETQAKKAPISMEERIIELTRENGSMRQEIAFFRGLADALQPMLPVIQYHVDELNSAIRLANDRIGEANAQWDAEVGTERPIGGTRDL</sequence>
<reference evidence="2" key="1">
    <citation type="submission" date="2023-01" db="EMBL/GenBank/DDBJ databases">
        <title>The growth and conidiation of Purpureocillium lavendulum are regulated by nitrogen source and histone H3K14 acetylation.</title>
        <authorList>
            <person name="Tang P."/>
            <person name="Han J."/>
            <person name="Zhang C."/>
            <person name="Tang P."/>
            <person name="Qi F."/>
            <person name="Zhang K."/>
            <person name="Liang L."/>
        </authorList>
    </citation>
    <scope>NUCLEOTIDE SEQUENCE</scope>
    <source>
        <strain evidence="2">YMF1.00683</strain>
    </source>
</reference>
<organism evidence="2 3">
    <name type="scientific">Purpureocillium lavendulum</name>
    <dbReference type="NCBI Taxonomy" id="1247861"/>
    <lineage>
        <taxon>Eukaryota</taxon>
        <taxon>Fungi</taxon>
        <taxon>Dikarya</taxon>
        <taxon>Ascomycota</taxon>
        <taxon>Pezizomycotina</taxon>
        <taxon>Sordariomycetes</taxon>
        <taxon>Hypocreomycetidae</taxon>
        <taxon>Hypocreales</taxon>
        <taxon>Ophiocordycipitaceae</taxon>
        <taxon>Purpureocillium</taxon>
    </lineage>
</organism>
<evidence type="ECO:0000313" key="2">
    <source>
        <dbReference type="EMBL" id="KAJ6439104.1"/>
    </source>
</evidence>
<feature type="region of interest" description="Disordered" evidence="1">
    <location>
        <begin position="1"/>
        <end position="25"/>
    </location>
</feature>
<dbReference type="EMBL" id="JAQHRD010000007">
    <property type="protein sequence ID" value="KAJ6439104.1"/>
    <property type="molecule type" value="Genomic_DNA"/>
</dbReference>
<dbReference type="AlphaFoldDB" id="A0AB34FI77"/>
<comment type="caution">
    <text evidence="2">The sequence shown here is derived from an EMBL/GenBank/DDBJ whole genome shotgun (WGS) entry which is preliminary data.</text>
</comment>
<evidence type="ECO:0000313" key="3">
    <source>
        <dbReference type="Proteomes" id="UP001163105"/>
    </source>
</evidence>
<gene>
    <name evidence="2" type="ORF">O9K51_08512</name>
</gene>
<protein>
    <submittedName>
        <fullName evidence="2">Uncharacterized protein</fullName>
    </submittedName>
</protein>